<dbReference type="SMART" id="SM00422">
    <property type="entry name" value="HTH_MERR"/>
    <property type="match status" value="1"/>
</dbReference>
<dbReference type="RefSeq" id="WP_344837204.1">
    <property type="nucleotide sequence ID" value="NZ_BAAAUV010000029.1"/>
</dbReference>
<sequence>MDGTTLYSIGDLARMTGLTVKAIRFYSDEGIVPPTDRSPAGHRRYDPDAAARLGLIRTLRDLDLDLPTIRRIVDREVPLAVVAAAHADALAVQMRLLRMRHAVLTAAARRGSTPEEIALMHRFAKLTESERHQLVADFLDTTFTGADLRFDGIRRSLTPELPDDPDSAQIEAWIELAELTQDRSFRALLRTLFTTHADDDARHAGPPRKHVVALVAELVPPALAAGLPPGSPGAATIVTEVTTAYAAFRAHPDDEALRRRLAAYLTAAGDPRRARYLTLLSTVNGWSPPEDPRPALAWFLEALRAGEPTGAEG</sequence>
<dbReference type="InterPro" id="IPR047057">
    <property type="entry name" value="MerR_fam"/>
</dbReference>
<keyword evidence="4" id="KW-1185">Reference proteome</keyword>
<dbReference type="PROSITE" id="PS50937">
    <property type="entry name" value="HTH_MERR_2"/>
    <property type="match status" value="1"/>
</dbReference>
<dbReference type="PANTHER" id="PTHR30204:SF93">
    <property type="entry name" value="HTH MERR-TYPE DOMAIN-CONTAINING PROTEIN"/>
    <property type="match status" value="1"/>
</dbReference>
<keyword evidence="1" id="KW-0238">DNA-binding</keyword>
<dbReference type="PANTHER" id="PTHR30204">
    <property type="entry name" value="REDOX-CYCLING DRUG-SENSING TRANSCRIPTIONAL ACTIVATOR SOXR"/>
    <property type="match status" value="1"/>
</dbReference>
<dbReference type="Proteomes" id="UP001501237">
    <property type="component" value="Unassembled WGS sequence"/>
</dbReference>
<dbReference type="InterPro" id="IPR009061">
    <property type="entry name" value="DNA-bd_dom_put_sf"/>
</dbReference>
<feature type="domain" description="HTH merR-type" evidence="2">
    <location>
        <begin position="6"/>
        <end position="75"/>
    </location>
</feature>
<gene>
    <name evidence="3" type="ORF">GCM10010468_70190</name>
</gene>
<dbReference type="Pfam" id="PF13411">
    <property type="entry name" value="MerR_1"/>
    <property type="match status" value="1"/>
</dbReference>
<protein>
    <submittedName>
        <fullName evidence="3">MerR family transcriptional regulator</fullName>
    </submittedName>
</protein>
<evidence type="ECO:0000259" key="2">
    <source>
        <dbReference type="PROSITE" id="PS50937"/>
    </source>
</evidence>
<name>A0ABP6QL35_9ACTN</name>
<proteinExistence type="predicted"/>
<organism evidence="3 4">
    <name type="scientific">Actinocorallia longicatena</name>
    <dbReference type="NCBI Taxonomy" id="111803"/>
    <lineage>
        <taxon>Bacteria</taxon>
        <taxon>Bacillati</taxon>
        <taxon>Actinomycetota</taxon>
        <taxon>Actinomycetes</taxon>
        <taxon>Streptosporangiales</taxon>
        <taxon>Thermomonosporaceae</taxon>
        <taxon>Actinocorallia</taxon>
    </lineage>
</organism>
<dbReference type="Gene3D" id="1.10.1660.10">
    <property type="match status" value="1"/>
</dbReference>
<accession>A0ABP6QL35</accession>
<dbReference type="CDD" id="cd00592">
    <property type="entry name" value="HTH_MerR-like"/>
    <property type="match status" value="1"/>
</dbReference>
<dbReference type="PRINTS" id="PR00040">
    <property type="entry name" value="HTHMERR"/>
</dbReference>
<evidence type="ECO:0000256" key="1">
    <source>
        <dbReference type="ARBA" id="ARBA00023125"/>
    </source>
</evidence>
<dbReference type="EMBL" id="BAAAUV010000029">
    <property type="protein sequence ID" value="GAA3236104.1"/>
    <property type="molecule type" value="Genomic_DNA"/>
</dbReference>
<comment type="caution">
    <text evidence="3">The sequence shown here is derived from an EMBL/GenBank/DDBJ whole genome shotgun (WGS) entry which is preliminary data.</text>
</comment>
<dbReference type="SUPFAM" id="SSF46955">
    <property type="entry name" value="Putative DNA-binding domain"/>
    <property type="match status" value="1"/>
</dbReference>
<evidence type="ECO:0000313" key="4">
    <source>
        <dbReference type="Proteomes" id="UP001501237"/>
    </source>
</evidence>
<dbReference type="InterPro" id="IPR000551">
    <property type="entry name" value="MerR-type_HTH_dom"/>
</dbReference>
<evidence type="ECO:0000313" key="3">
    <source>
        <dbReference type="EMBL" id="GAA3236104.1"/>
    </source>
</evidence>
<reference evidence="4" key="1">
    <citation type="journal article" date="2019" name="Int. J. Syst. Evol. Microbiol.">
        <title>The Global Catalogue of Microorganisms (GCM) 10K type strain sequencing project: providing services to taxonomists for standard genome sequencing and annotation.</title>
        <authorList>
            <consortium name="The Broad Institute Genomics Platform"/>
            <consortium name="The Broad Institute Genome Sequencing Center for Infectious Disease"/>
            <person name="Wu L."/>
            <person name="Ma J."/>
        </authorList>
    </citation>
    <scope>NUCLEOTIDE SEQUENCE [LARGE SCALE GENOMIC DNA]</scope>
    <source>
        <strain evidence="4">JCM 9377</strain>
    </source>
</reference>